<feature type="binding site" evidence="7">
    <location>
        <position position="161"/>
    </location>
    <ligand>
        <name>S-adenosyl-L-methionine</name>
        <dbReference type="ChEBI" id="CHEBI:59789"/>
    </ligand>
</feature>
<dbReference type="GO" id="GO:0008168">
    <property type="term" value="F:methyltransferase activity"/>
    <property type="evidence" value="ECO:0007669"/>
    <property type="project" value="UniProtKB-KW"/>
</dbReference>
<evidence type="ECO:0000313" key="9">
    <source>
        <dbReference type="EMBL" id="NKI32617.1"/>
    </source>
</evidence>
<comment type="caution">
    <text evidence="7">Lacks conserved residue(s) required for the propagation of feature annotation.</text>
</comment>
<evidence type="ECO:0000256" key="3">
    <source>
        <dbReference type="ARBA" id="ARBA00022679"/>
    </source>
</evidence>
<proteinExistence type="inferred from homology"/>
<evidence type="ECO:0000313" key="10">
    <source>
        <dbReference type="Proteomes" id="UP000718451"/>
    </source>
</evidence>
<keyword evidence="3 7" id="KW-0808">Transferase</keyword>
<accession>A0ABX1GRQ2</accession>
<dbReference type="HAMAP" id="MF_02060">
    <property type="entry name" value="tRNA_methyltr_TrmH"/>
    <property type="match status" value="1"/>
</dbReference>
<dbReference type="InterPro" id="IPR033671">
    <property type="entry name" value="TrmH"/>
</dbReference>
<dbReference type="EC" id="2.1.1.34" evidence="7"/>
<dbReference type="InterPro" id="IPR029026">
    <property type="entry name" value="tRNA_m1G_MTases_N"/>
</dbReference>
<comment type="function">
    <text evidence="7">Catalyzes the 2'-O methylation of guanosine at position 18 in tRNA.</text>
</comment>
<dbReference type="Gene3D" id="3.40.1280.10">
    <property type="match status" value="1"/>
</dbReference>
<evidence type="ECO:0000256" key="1">
    <source>
        <dbReference type="ARBA" id="ARBA00022555"/>
    </source>
</evidence>
<keyword evidence="5 7" id="KW-0819">tRNA processing</keyword>
<comment type="caution">
    <text evidence="9">The sequence shown here is derived from an EMBL/GenBank/DDBJ whole genome shotgun (WGS) entry which is preliminary data.</text>
</comment>
<comment type="similarity">
    <text evidence="7">Belongs to the class IV-like SAM-binding methyltransferase superfamily. RNA methyltransferase TrmH family.</text>
</comment>
<evidence type="ECO:0000256" key="5">
    <source>
        <dbReference type="ARBA" id="ARBA00022694"/>
    </source>
</evidence>
<dbReference type="Proteomes" id="UP000718451">
    <property type="component" value="Unassembled WGS sequence"/>
</dbReference>
<evidence type="ECO:0000256" key="2">
    <source>
        <dbReference type="ARBA" id="ARBA00022603"/>
    </source>
</evidence>
<keyword evidence="6 7" id="KW-0694">RNA-binding</keyword>
<evidence type="ECO:0000259" key="8">
    <source>
        <dbReference type="Pfam" id="PF00588"/>
    </source>
</evidence>
<feature type="binding site" evidence="7">
    <location>
        <position position="109"/>
    </location>
    <ligand>
        <name>S-adenosyl-L-methionine</name>
        <dbReference type="ChEBI" id="CHEBI:59789"/>
    </ligand>
</feature>
<dbReference type="CDD" id="cd18092">
    <property type="entry name" value="SpoU-like_TrmH"/>
    <property type="match status" value="1"/>
</dbReference>
<reference evidence="9 10" key="1">
    <citation type="submission" date="2020-04" db="EMBL/GenBank/DDBJ databases">
        <authorList>
            <person name="Yoon J."/>
        </authorList>
    </citation>
    <scope>NUCLEOTIDE SEQUENCE [LARGE SCALE GENOMIC DNA]</scope>
    <source>
        <strain evidence="9 10">DJ-13</strain>
    </source>
</reference>
<dbReference type="Pfam" id="PF00588">
    <property type="entry name" value="SpoU_methylase"/>
    <property type="match status" value="1"/>
</dbReference>
<gene>
    <name evidence="7" type="primary">trmH</name>
    <name evidence="9" type="ORF">HCU67_11735</name>
</gene>
<keyword evidence="10" id="KW-1185">Reference proteome</keyword>
<keyword evidence="1 7" id="KW-0820">tRNA-binding</keyword>
<evidence type="ECO:0000256" key="6">
    <source>
        <dbReference type="ARBA" id="ARBA00022884"/>
    </source>
</evidence>
<comment type="catalytic activity">
    <reaction evidence="7">
        <text>guanosine(18) in tRNA + S-adenosyl-L-methionine = 2'-O-methylguanosine(18) in tRNA + S-adenosyl-L-homocysteine + H(+)</text>
        <dbReference type="Rhea" id="RHEA:20077"/>
        <dbReference type="Rhea" id="RHEA-COMP:10190"/>
        <dbReference type="Rhea" id="RHEA-COMP:10192"/>
        <dbReference type="ChEBI" id="CHEBI:15378"/>
        <dbReference type="ChEBI" id="CHEBI:57856"/>
        <dbReference type="ChEBI" id="CHEBI:59789"/>
        <dbReference type="ChEBI" id="CHEBI:74269"/>
        <dbReference type="ChEBI" id="CHEBI:74445"/>
        <dbReference type="EC" id="2.1.1.34"/>
    </reaction>
</comment>
<dbReference type="InterPro" id="IPR029028">
    <property type="entry name" value="Alpha/beta_knot_MTases"/>
</dbReference>
<dbReference type="RefSeq" id="WP_168552806.1">
    <property type="nucleotide sequence ID" value="NZ_JAAWWL010000002.1"/>
</dbReference>
<keyword evidence="4 7" id="KW-0949">S-adenosyl-L-methionine</keyword>
<dbReference type="SUPFAM" id="SSF75217">
    <property type="entry name" value="alpha/beta knot"/>
    <property type="match status" value="1"/>
</dbReference>
<protein>
    <recommendedName>
        <fullName evidence="7">tRNA (guanosine(18)-2'-O)-methyltransferase</fullName>
        <ecNumber evidence="7">2.1.1.34</ecNumber>
    </recommendedName>
    <alternativeName>
        <fullName evidence="7">tRNA [Gm18] methyltransferase</fullName>
    </alternativeName>
</protein>
<dbReference type="EMBL" id="JAAWWL010000002">
    <property type="protein sequence ID" value="NKI32617.1"/>
    <property type="molecule type" value="Genomic_DNA"/>
</dbReference>
<dbReference type="InterPro" id="IPR001537">
    <property type="entry name" value="SpoU_MeTrfase"/>
</dbReference>
<keyword evidence="2 7" id="KW-0489">Methyltransferase</keyword>
<sequence length="217" mass="24888">MVDIDLLEYLEGFLTTERKARFEKILSERTNFLTVAIEDVFQLHNTSAIVRSCDSFGIQSVHVVEERYQERLDKNIAMGAQKWVDVHRYQSTSTCVDELKSRGYQVIATSPHEQSVTLDSFEFSSKTALFFGTEWHGLSQEVLDKADGFLHIPMIGFSESLNVSVSAAIILQTLSKKLRNSNFDWTLSEDEILRKRLDWAKKSIKNVEGIIERYLAD</sequence>
<dbReference type="PANTHER" id="PTHR43453:SF1">
    <property type="entry name" value="TRNA_RRNA METHYLTRANSFERASE SPOU TYPE DOMAIN-CONTAINING PROTEIN"/>
    <property type="match status" value="1"/>
</dbReference>
<evidence type="ECO:0000256" key="7">
    <source>
        <dbReference type="HAMAP-Rule" id="MF_02060"/>
    </source>
</evidence>
<name>A0ABX1GRQ2_9FLAO</name>
<feature type="domain" description="tRNA/rRNA methyltransferase SpoU type" evidence="8">
    <location>
        <begin position="33"/>
        <end position="171"/>
    </location>
</feature>
<dbReference type="GO" id="GO:0032259">
    <property type="term" value="P:methylation"/>
    <property type="evidence" value="ECO:0007669"/>
    <property type="project" value="UniProtKB-KW"/>
</dbReference>
<dbReference type="PANTHER" id="PTHR43453">
    <property type="entry name" value="RRNA METHYLASE-LIKE"/>
    <property type="match status" value="1"/>
</dbReference>
<evidence type="ECO:0000256" key="4">
    <source>
        <dbReference type="ARBA" id="ARBA00022691"/>
    </source>
</evidence>
<feature type="binding site" evidence="7">
    <location>
        <position position="152"/>
    </location>
    <ligand>
        <name>S-adenosyl-L-methionine</name>
        <dbReference type="ChEBI" id="CHEBI:59789"/>
    </ligand>
</feature>
<organism evidence="9 10">
    <name type="scientific">Croceivirga thetidis</name>
    <dbReference type="NCBI Taxonomy" id="2721623"/>
    <lineage>
        <taxon>Bacteria</taxon>
        <taxon>Pseudomonadati</taxon>
        <taxon>Bacteroidota</taxon>
        <taxon>Flavobacteriia</taxon>
        <taxon>Flavobacteriales</taxon>
        <taxon>Flavobacteriaceae</taxon>
        <taxon>Croceivirga</taxon>
    </lineage>
</organism>